<protein>
    <submittedName>
        <fullName evidence="1">Uncharacterized protein</fullName>
    </submittedName>
</protein>
<dbReference type="Proteomes" id="UP000886520">
    <property type="component" value="Chromosome 16"/>
</dbReference>
<dbReference type="EMBL" id="JABFUD020000016">
    <property type="protein sequence ID" value="KAI5068868.1"/>
    <property type="molecule type" value="Genomic_DNA"/>
</dbReference>
<proteinExistence type="predicted"/>
<dbReference type="AlphaFoldDB" id="A0A9D4UK37"/>
<reference evidence="1" key="1">
    <citation type="submission" date="2021-01" db="EMBL/GenBank/DDBJ databases">
        <title>Adiantum capillus-veneris genome.</title>
        <authorList>
            <person name="Fang Y."/>
            <person name="Liao Q."/>
        </authorList>
    </citation>
    <scope>NUCLEOTIDE SEQUENCE</scope>
    <source>
        <strain evidence="1">H3</strain>
        <tissue evidence="1">Leaf</tissue>
    </source>
</reference>
<feature type="non-terminal residue" evidence="1">
    <location>
        <position position="1"/>
    </location>
</feature>
<name>A0A9D4UK37_ADICA</name>
<accession>A0A9D4UK37</accession>
<sequence>LLARAQPEQPASQRESCRGECIRVECSFWLASGWLTAVAHASPPQATSPASCHPIKSLQPSSIRWPSCCRRGCAQYRQPTREDSLASTVGCPAAVRLVVLELSLSLSLGSS</sequence>
<gene>
    <name evidence="1" type="ORF">GOP47_0017213</name>
</gene>
<comment type="caution">
    <text evidence="1">The sequence shown here is derived from an EMBL/GenBank/DDBJ whole genome shotgun (WGS) entry which is preliminary data.</text>
</comment>
<evidence type="ECO:0000313" key="1">
    <source>
        <dbReference type="EMBL" id="KAI5068868.1"/>
    </source>
</evidence>
<organism evidence="1 2">
    <name type="scientific">Adiantum capillus-veneris</name>
    <name type="common">Maidenhair fern</name>
    <dbReference type="NCBI Taxonomy" id="13818"/>
    <lineage>
        <taxon>Eukaryota</taxon>
        <taxon>Viridiplantae</taxon>
        <taxon>Streptophyta</taxon>
        <taxon>Embryophyta</taxon>
        <taxon>Tracheophyta</taxon>
        <taxon>Polypodiopsida</taxon>
        <taxon>Polypodiidae</taxon>
        <taxon>Polypodiales</taxon>
        <taxon>Pteridineae</taxon>
        <taxon>Pteridaceae</taxon>
        <taxon>Vittarioideae</taxon>
        <taxon>Adiantum</taxon>
    </lineage>
</organism>
<evidence type="ECO:0000313" key="2">
    <source>
        <dbReference type="Proteomes" id="UP000886520"/>
    </source>
</evidence>
<keyword evidence="2" id="KW-1185">Reference proteome</keyword>